<dbReference type="Pfam" id="PF07238">
    <property type="entry name" value="PilZ"/>
    <property type="match status" value="1"/>
</dbReference>
<dbReference type="EMBL" id="JBHMDM010000003">
    <property type="protein sequence ID" value="MFB9376543.1"/>
    <property type="molecule type" value="Genomic_DNA"/>
</dbReference>
<organism evidence="2 3">
    <name type="scientific">Kineococcus gynurae</name>
    <dbReference type="NCBI Taxonomy" id="452979"/>
    <lineage>
        <taxon>Bacteria</taxon>
        <taxon>Bacillati</taxon>
        <taxon>Actinomycetota</taxon>
        <taxon>Actinomycetes</taxon>
        <taxon>Kineosporiales</taxon>
        <taxon>Kineosporiaceae</taxon>
        <taxon>Kineococcus</taxon>
    </lineage>
</organism>
<evidence type="ECO:0000313" key="3">
    <source>
        <dbReference type="Proteomes" id="UP001589748"/>
    </source>
</evidence>
<accession>A0ABV5LR26</accession>
<name>A0ABV5LR26_9ACTN</name>
<reference evidence="2 3" key="1">
    <citation type="submission" date="2024-09" db="EMBL/GenBank/DDBJ databases">
        <authorList>
            <person name="Sun Q."/>
            <person name="Mori K."/>
        </authorList>
    </citation>
    <scope>NUCLEOTIDE SEQUENCE [LARGE SCALE GENOMIC DNA]</scope>
    <source>
        <strain evidence="2 3">TISTR 1856</strain>
    </source>
</reference>
<protein>
    <submittedName>
        <fullName evidence="2">PilZ domain-containing protein</fullName>
    </submittedName>
</protein>
<gene>
    <name evidence="2" type="ORF">ACFFVI_06145</name>
</gene>
<proteinExistence type="predicted"/>
<keyword evidence="3" id="KW-1185">Reference proteome</keyword>
<comment type="caution">
    <text evidence="2">The sequence shown here is derived from an EMBL/GenBank/DDBJ whole genome shotgun (WGS) entry which is preliminary data.</text>
</comment>
<sequence length="260" mass="28412">MTSLRSRTRAGARDAGTESWAPLNSRVYLTLPGRAADGGDLELLSRVEDHRDDADGPCLVVAMPRFGGDLAVEAGLPVVVRWGSRRGRHRRGCRLLRITREPVPVWTLLALDDPTIEQRRRFVRVESSGRVVLALAPTEGTDASMVPLPAAEGTDPVAADDETPRPELRLHLLDISEGGARLTLDPETTAPEWLQPGEQVRFRATVGGRALEQPAEILPARFDSSTGTVVVAFLPPVQQAEFVRQHVMQVQIANRRTEGS</sequence>
<evidence type="ECO:0000259" key="1">
    <source>
        <dbReference type="Pfam" id="PF07238"/>
    </source>
</evidence>
<dbReference type="InterPro" id="IPR009875">
    <property type="entry name" value="PilZ_domain"/>
</dbReference>
<evidence type="ECO:0000313" key="2">
    <source>
        <dbReference type="EMBL" id="MFB9376543.1"/>
    </source>
</evidence>
<dbReference type="RefSeq" id="WP_380138175.1">
    <property type="nucleotide sequence ID" value="NZ_JBHLUI010000009.1"/>
</dbReference>
<dbReference type="Gene3D" id="2.40.10.220">
    <property type="entry name" value="predicted glycosyltransferase like domains"/>
    <property type="match status" value="1"/>
</dbReference>
<dbReference type="Proteomes" id="UP001589748">
    <property type="component" value="Unassembled WGS sequence"/>
</dbReference>
<feature type="domain" description="PilZ" evidence="1">
    <location>
        <begin position="165"/>
        <end position="236"/>
    </location>
</feature>